<protein>
    <submittedName>
        <fullName evidence="4">Sporulation protein</fullName>
    </submittedName>
</protein>
<dbReference type="OrthoDB" id="2885813at2"/>
<keyword evidence="6" id="KW-1185">Reference proteome</keyword>
<reference evidence="3 6" key="2">
    <citation type="submission" date="2019-06" db="EMBL/GenBank/DDBJ databases">
        <title>Whole genome shotgun sequence of Brevibacillus agri NBRC 15538.</title>
        <authorList>
            <person name="Hosoyama A."/>
            <person name="Uohara A."/>
            <person name="Ohji S."/>
            <person name="Ichikawa N."/>
        </authorList>
    </citation>
    <scope>NUCLEOTIDE SEQUENCE [LARGE SCALE GENOMIC DNA]</scope>
    <source>
        <strain evidence="3 6">NBRC 15538</strain>
    </source>
</reference>
<evidence type="ECO:0000313" key="3">
    <source>
        <dbReference type="EMBL" id="GED26353.1"/>
    </source>
</evidence>
<dbReference type="EMBL" id="BJOD01000022">
    <property type="protein sequence ID" value="GED26353.1"/>
    <property type="molecule type" value="Genomic_DNA"/>
</dbReference>
<dbReference type="GeneID" id="82811494"/>
<dbReference type="EMBL" id="RHHN01000027">
    <property type="protein sequence ID" value="RNB56703.1"/>
    <property type="molecule type" value="Genomic_DNA"/>
</dbReference>
<name>A0A3M8B0B7_9BACL</name>
<feature type="region of interest" description="Disordered" evidence="1">
    <location>
        <begin position="124"/>
        <end position="148"/>
    </location>
</feature>
<comment type="caution">
    <text evidence="4">The sequence shown here is derived from an EMBL/GenBank/DDBJ whole genome shotgun (WGS) entry which is preliminary data.</text>
</comment>
<gene>
    <name evidence="3" type="ORF">BAG01nite_24550</name>
    <name evidence="4" type="ORF">EB820_08585</name>
</gene>
<dbReference type="Proteomes" id="UP000276178">
    <property type="component" value="Unassembled WGS sequence"/>
</dbReference>
<evidence type="ECO:0000313" key="4">
    <source>
        <dbReference type="EMBL" id="RNB56703.1"/>
    </source>
</evidence>
<evidence type="ECO:0000256" key="1">
    <source>
        <dbReference type="SAM" id="MobiDB-lite"/>
    </source>
</evidence>
<proteinExistence type="predicted"/>
<dbReference type="AlphaFoldDB" id="A0A3M8B0B7"/>
<feature type="signal peptide" evidence="2">
    <location>
        <begin position="1"/>
        <end position="23"/>
    </location>
</feature>
<keyword evidence="2" id="KW-0732">Signal</keyword>
<dbReference type="RefSeq" id="WP_005834837.1">
    <property type="nucleotide sequence ID" value="NZ_BJOD01000022.1"/>
</dbReference>
<sequence length="148" mass="16342">MRTILAVLALVLAITGCTGKNNAQTQQKNDAEPLCTPAPVRHTEWEEQAKAIAGRVDGIDEVAAVHIDKDLNLAIKVSNFNRFRLESIEKEVSGKLKEAFPDSKIHVTSDKKLFMDLQAMSGAPWPTDVKEACQKKKASKKLEKKMKG</sequence>
<organism evidence="4 5">
    <name type="scientific">Brevibacillus agri</name>
    <dbReference type="NCBI Taxonomy" id="51101"/>
    <lineage>
        <taxon>Bacteria</taxon>
        <taxon>Bacillati</taxon>
        <taxon>Bacillota</taxon>
        <taxon>Bacilli</taxon>
        <taxon>Bacillales</taxon>
        <taxon>Paenibacillaceae</taxon>
        <taxon>Brevibacillus</taxon>
    </lineage>
</organism>
<evidence type="ECO:0000313" key="5">
    <source>
        <dbReference type="Proteomes" id="UP000276178"/>
    </source>
</evidence>
<feature type="chain" id="PRO_5017978358" evidence="2">
    <location>
        <begin position="24"/>
        <end position="148"/>
    </location>
</feature>
<dbReference type="PROSITE" id="PS51257">
    <property type="entry name" value="PROKAR_LIPOPROTEIN"/>
    <property type="match status" value="1"/>
</dbReference>
<accession>A0A3M8B0B7</accession>
<dbReference type="Proteomes" id="UP000317180">
    <property type="component" value="Unassembled WGS sequence"/>
</dbReference>
<evidence type="ECO:0000313" key="6">
    <source>
        <dbReference type="Proteomes" id="UP000317180"/>
    </source>
</evidence>
<evidence type="ECO:0000256" key="2">
    <source>
        <dbReference type="SAM" id="SignalP"/>
    </source>
</evidence>
<feature type="compositionally biased region" description="Basic residues" evidence="1">
    <location>
        <begin position="135"/>
        <end position="148"/>
    </location>
</feature>
<reference evidence="4 5" key="1">
    <citation type="submission" date="2018-10" db="EMBL/GenBank/DDBJ databases">
        <title>Phylogenomics of Brevibacillus.</title>
        <authorList>
            <person name="Dunlap C."/>
        </authorList>
    </citation>
    <scope>NUCLEOTIDE SEQUENCE [LARGE SCALE GENOMIC DNA]</scope>
    <source>
        <strain evidence="4 5">NRRL NRS 1219</strain>
    </source>
</reference>